<feature type="chain" id="PRO_5046400545" evidence="1">
    <location>
        <begin position="21"/>
        <end position="265"/>
    </location>
</feature>
<name>A0ABW3FCR4_9HYPH</name>
<dbReference type="RefSeq" id="WP_377211108.1">
    <property type="nucleotide sequence ID" value="NZ_JBHTJV010000002.1"/>
</dbReference>
<evidence type="ECO:0000313" key="2">
    <source>
        <dbReference type="EMBL" id="MFD0915258.1"/>
    </source>
</evidence>
<sequence>MKRFAAFFCLTLFLCSAAAAHEYYLEPTKYSVALDEQFGVEHKNGMRFKGNAYPFINAWNVRSEAWQNGAKVDLRGKDGDRPALTLKSNRPGLVILVHESKPETLKFLKWEKFVSYLADEGLEHMEAEHLKAGHPREGIKEIYTRFAKTLVNVGGTEGNDQPTGLKFELVALENPARLAKGAPLPIQALLDGKPLADATIKVFAGIDTEAAHRIKTDAEGKAMIPDDGAGPYLLNAVHMVPPVTNGGQYDDAHWETYWASLVLAR</sequence>
<keyword evidence="3" id="KW-1185">Reference proteome</keyword>
<evidence type="ECO:0000313" key="3">
    <source>
        <dbReference type="Proteomes" id="UP001597101"/>
    </source>
</evidence>
<reference evidence="3" key="1">
    <citation type="journal article" date="2019" name="Int. J. Syst. Evol. Microbiol.">
        <title>The Global Catalogue of Microorganisms (GCM) 10K type strain sequencing project: providing services to taxonomists for standard genome sequencing and annotation.</title>
        <authorList>
            <consortium name="The Broad Institute Genomics Platform"/>
            <consortium name="The Broad Institute Genome Sequencing Center for Infectious Disease"/>
            <person name="Wu L."/>
            <person name="Ma J."/>
        </authorList>
    </citation>
    <scope>NUCLEOTIDE SEQUENCE [LARGE SCALE GENOMIC DNA]</scope>
    <source>
        <strain evidence="3">CCUG 60023</strain>
    </source>
</reference>
<keyword evidence="1" id="KW-0732">Signal</keyword>
<organism evidence="2 3">
    <name type="scientific">Pseudahrensia aquimaris</name>
    <dbReference type="NCBI Taxonomy" id="744461"/>
    <lineage>
        <taxon>Bacteria</taxon>
        <taxon>Pseudomonadati</taxon>
        <taxon>Pseudomonadota</taxon>
        <taxon>Alphaproteobacteria</taxon>
        <taxon>Hyphomicrobiales</taxon>
        <taxon>Ahrensiaceae</taxon>
        <taxon>Pseudahrensia</taxon>
    </lineage>
</organism>
<comment type="caution">
    <text evidence="2">The sequence shown here is derived from an EMBL/GenBank/DDBJ whole genome shotgun (WGS) entry which is preliminary data.</text>
</comment>
<dbReference type="Proteomes" id="UP001597101">
    <property type="component" value="Unassembled WGS sequence"/>
</dbReference>
<protein>
    <submittedName>
        <fullName evidence="2">DUF4198 domain-containing protein</fullName>
    </submittedName>
</protein>
<proteinExistence type="predicted"/>
<dbReference type="InterPro" id="IPR019613">
    <property type="entry name" value="DUF4198"/>
</dbReference>
<gene>
    <name evidence="2" type="ORF">ACFQ14_02445</name>
</gene>
<dbReference type="EMBL" id="JBHTJV010000002">
    <property type="protein sequence ID" value="MFD0915258.1"/>
    <property type="molecule type" value="Genomic_DNA"/>
</dbReference>
<dbReference type="Pfam" id="PF10670">
    <property type="entry name" value="DUF4198"/>
    <property type="match status" value="1"/>
</dbReference>
<accession>A0ABW3FCR4</accession>
<evidence type="ECO:0000256" key="1">
    <source>
        <dbReference type="SAM" id="SignalP"/>
    </source>
</evidence>
<feature type="signal peptide" evidence="1">
    <location>
        <begin position="1"/>
        <end position="20"/>
    </location>
</feature>